<evidence type="ECO:0000256" key="1">
    <source>
        <dbReference type="SAM" id="Phobius"/>
    </source>
</evidence>
<keyword evidence="3" id="KW-1185">Reference proteome</keyword>
<dbReference type="AlphaFoldDB" id="A0A9J6AQ56"/>
<keyword evidence="1" id="KW-1133">Transmembrane helix</keyword>
<feature type="transmembrane region" description="Helical" evidence="1">
    <location>
        <begin position="156"/>
        <end position="175"/>
    </location>
</feature>
<evidence type="ECO:0000313" key="2">
    <source>
        <dbReference type="EMBL" id="KAG5626306.1"/>
    </source>
</evidence>
<dbReference type="EMBL" id="JACXVP010000002">
    <property type="protein sequence ID" value="KAG5626306.1"/>
    <property type="molecule type" value="Genomic_DNA"/>
</dbReference>
<sequence>MSTFKNKVLARSHLAHHSPVLFLQSAEFLHKLVFVEIQLEFRLDLLVKCGGIVMVLRGRSVQATLGGVLQKSSQQLNFILIRPKPLKKLARFIKSSRWLLYRSGKNDRNGEVVNPRAFSRIHHSSSGISCGHAGDRYGHLTGDGGGRGRILITFQVHINLIIEVVVGCLVMTIWYRIHGGKNNVFFFFSDERGGDFRGCGALGFSGLRLNLVLWLNDSLDRRVVAVAFTGFPGKPVPGEHGLLSPTSLFTHN</sequence>
<dbReference type="OrthoDB" id="10504747at2759"/>
<keyword evidence="1" id="KW-0472">Membrane</keyword>
<organism evidence="2 3">
    <name type="scientific">Solanum commersonii</name>
    <name type="common">Commerson's wild potato</name>
    <name type="synonym">Commerson's nightshade</name>
    <dbReference type="NCBI Taxonomy" id="4109"/>
    <lineage>
        <taxon>Eukaryota</taxon>
        <taxon>Viridiplantae</taxon>
        <taxon>Streptophyta</taxon>
        <taxon>Embryophyta</taxon>
        <taxon>Tracheophyta</taxon>
        <taxon>Spermatophyta</taxon>
        <taxon>Magnoliopsida</taxon>
        <taxon>eudicotyledons</taxon>
        <taxon>Gunneridae</taxon>
        <taxon>Pentapetalae</taxon>
        <taxon>asterids</taxon>
        <taxon>lamiids</taxon>
        <taxon>Solanales</taxon>
        <taxon>Solanaceae</taxon>
        <taxon>Solanoideae</taxon>
        <taxon>Solaneae</taxon>
        <taxon>Solanum</taxon>
    </lineage>
</organism>
<name>A0A9J6AQ56_SOLCO</name>
<accession>A0A9J6AQ56</accession>
<dbReference type="Proteomes" id="UP000824120">
    <property type="component" value="Chromosome 2"/>
</dbReference>
<gene>
    <name evidence="2" type="ORF">H5410_011524</name>
</gene>
<evidence type="ECO:0000313" key="3">
    <source>
        <dbReference type="Proteomes" id="UP000824120"/>
    </source>
</evidence>
<keyword evidence="1" id="KW-0812">Transmembrane</keyword>
<protein>
    <submittedName>
        <fullName evidence="2">Uncharacterized protein</fullName>
    </submittedName>
</protein>
<reference evidence="2 3" key="1">
    <citation type="submission" date="2020-09" db="EMBL/GenBank/DDBJ databases">
        <title>De no assembly of potato wild relative species, Solanum commersonii.</title>
        <authorList>
            <person name="Cho K."/>
        </authorList>
    </citation>
    <scope>NUCLEOTIDE SEQUENCE [LARGE SCALE GENOMIC DNA]</scope>
    <source>
        <strain evidence="2">LZ3.2</strain>
        <tissue evidence="2">Leaf</tissue>
    </source>
</reference>
<proteinExistence type="predicted"/>
<comment type="caution">
    <text evidence="2">The sequence shown here is derived from an EMBL/GenBank/DDBJ whole genome shotgun (WGS) entry which is preliminary data.</text>
</comment>